<accession>A0AAE4CBY9</accession>
<protein>
    <submittedName>
        <fullName evidence="2">Uncharacterized protein</fullName>
    </submittedName>
</protein>
<evidence type="ECO:0000256" key="1">
    <source>
        <dbReference type="SAM" id="Phobius"/>
    </source>
</evidence>
<reference evidence="2" key="1">
    <citation type="submission" date="2023-07" db="EMBL/GenBank/DDBJ databases">
        <title>Sequencing the genomes of 1000 actinobacteria strains.</title>
        <authorList>
            <person name="Klenk H.-P."/>
        </authorList>
    </citation>
    <scope>NUCLEOTIDE SEQUENCE</scope>
    <source>
        <strain evidence="2">DSM 44707</strain>
    </source>
</reference>
<organism evidence="2 3">
    <name type="scientific">Catenuloplanes atrovinosus</name>
    <dbReference type="NCBI Taxonomy" id="137266"/>
    <lineage>
        <taxon>Bacteria</taxon>
        <taxon>Bacillati</taxon>
        <taxon>Actinomycetota</taxon>
        <taxon>Actinomycetes</taxon>
        <taxon>Micromonosporales</taxon>
        <taxon>Micromonosporaceae</taxon>
        <taxon>Catenuloplanes</taxon>
    </lineage>
</organism>
<name>A0AAE4CBY9_9ACTN</name>
<feature type="transmembrane region" description="Helical" evidence="1">
    <location>
        <begin position="12"/>
        <end position="40"/>
    </location>
</feature>
<dbReference type="AlphaFoldDB" id="A0AAE4CBY9"/>
<proteinExistence type="predicted"/>
<dbReference type="RefSeq" id="WP_310372467.1">
    <property type="nucleotide sequence ID" value="NZ_JAVDYB010000001.1"/>
</dbReference>
<evidence type="ECO:0000313" key="3">
    <source>
        <dbReference type="Proteomes" id="UP001183643"/>
    </source>
</evidence>
<dbReference type="Proteomes" id="UP001183643">
    <property type="component" value="Unassembled WGS sequence"/>
</dbReference>
<keyword evidence="3" id="KW-1185">Reference proteome</keyword>
<keyword evidence="1" id="KW-1133">Transmembrane helix</keyword>
<keyword evidence="1" id="KW-0472">Membrane</keyword>
<gene>
    <name evidence="2" type="ORF">J2S41_005894</name>
</gene>
<sequence>MNQPPYRRWRHVVYAAGVTATGLLTVSILLTLAVCVLAWFGGVGTSGTPSSGY</sequence>
<dbReference type="EMBL" id="JAVDYB010000001">
    <property type="protein sequence ID" value="MDR7279116.1"/>
    <property type="molecule type" value="Genomic_DNA"/>
</dbReference>
<comment type="caution">
    <text evidence="2">The sequence shown here is derived from an EMBL/GenBank/DDBJ whole genome shotgun (WGS) entry which is preliminary data.</text>
</comment>
<keyword evidence="1" id="KW-0812">Transmembrane</keyword>
<evidence type="ECO:0000313" key="2">
    <source>
        <dbReference type="EMBL" id="MDR7279116.1"/>
    </source>
</evidence>